<reference evidence="1 2" key="1">
    <citation type="submission" date="2016-10" db="EMBL/GenBank/DDBJ databases">
        <authorList>
            <person name="de Groot N.N."/>
        </authorList>
    </citation>
    <scope>NUCLEOTIDE SEQUENCE [LARGE SCALE GENOMIC DNA]</scope>
    <source>
        <strain>GEY</strain>
        <strain evidence="2">DSM 9560</strain>
    </source>
</reference>
<evidence type="ECO:0000313" key="1">
    <source>
        <dbReference type="EMBL" id="SFF08163.1"/>
    </source>
</evidence>
<sequence>MDTLIFKSTYEESGYFDKDAQGWCAYIVEITCEDGKNVTIRRFFDANGYVANDSLRHGTVQEISKDIVTILLERGEKLYYSLQEKRLVIPQ</sequence>
<organism evidence="1 2">
    <name type="scientific">Thermoflexibacter ruber</name>
    <dbReference type="NCBI Taxonomy" id="1003"/>
    <lineage>
        <taxon>Bacteria</taxon>
        <taxon>Pseudomonadati</taxon>
        <taxon>Bacteroidota</taxon>
        <taxon>Cytophagia</taxon>
        <taxon>Cytophagales</taxon>
        <taxon>Thermoflexibacteraceae</taxon>
        <taxon>Thermoflexibacter</taxon>
    </lineage>
</organism>
<gene>
    <name evidence="1" type="ORF">SAMN04488541_101532</name>
</gene>
<dbReference type="EMBL" id="FONY01000015">
    <property type="protein sequence ID" value="SFF08163.1"/>
    <property type="molecule type" value="Genomic_DNA"/>
</dbReference>
<keyword evidence="2" id="KW-1185">Reference proteome</keyword>
<dbReference type="STRING" id="1003.SAMN04488541_101532"/>
<dbReference type="Proteomes" id="UP000199513">
    <property type="component" value="Unassembled WGS sequence"/>
</dbReference>
<evidence type="ECO:0000313" key="2">
    <source>
        <dbReference type="Proteomes" id="UP000199513"/>
    </source>
</evidence>
<dbReference type="OrthoDB" id="9802627at2"/>
<protein>
    <submittedName>
        <fullName evidence="1">Uncharacterized protein</fullName>
    </submittedName>
</protein>
<accession>A0A1I2FT49</accession>
<dbReference type="AlphaFoldDB" id="A0A1I2FT49"/>
<proteinExistence type="predicted"/>
<dbReference type="RefSeq" id="WP_091544538.1">
    <property type="nucleotide sequence ID" value="NZ_FONY01000015.1"/>
</dbReference>
<name>A0A1I2FT49_9BACT</name>